<dbReference type="EMBL" id="JAPHNL010000342">
    <property type="protein sequence ID" value="MCX3064352.1"/>
    <property type="molecule type" value="Genomic_DNA"/>
</dbReference>
<dbReference type="Pfam" id="PF13603">
    <property type="entry name" value="tRNA-synt_1_2"/>
    <property type="match status" value="1"/>
</dbReference>
<dbReference type="HAMAP" id="MF_00049_B">
    <property type="entry name" value="Leu_tRNA_synth_B"/>
    <property type="match status" value="1"/>
</dbReference>
<dbReference type="NCBIfam" id="TIGR00396">
    <property type="entry name" value="leuS_bact"/>
    <property type="match status" value="1"/>
</dbReference>
<keyword evidence="3 8" id="KW-0547">Nucleotide-binding</keyword>
<dbReference type="Gene3D" id="3.40.50.620">
    <property type="entry name" value="HUPs"/>
    <property type="match status" value="3"/>
</dbReference>
<sequence length="966" mass="107397">MSETNTATASEAAVAPHRYTAAMAADIEARWQDFWDENGTYEAPNPSGDLAGDPRVTERPKKFIMDMFPYPSGSGLHVGHPLGYIATDVFARYQRMTGHNVLHTLGFDAFGLPAEQFAVQTGTHPRVSTEANMENMKAQLRALGLGHDKRRSFATIDPEYYKWTQWIFLQIFNSWYDDDLKKARPIADLVQQFETGERAVPGGRAWAELTEAERADVLGEYRLAYASDAPVNWAPGLGTVLANEEVTADGRSERGNFPVFKAKLRQWNMRITAYADRLLEDLDGLDWPEAIKLQQRNWIGRSEGAHIDFGFDGREDVITVFSTRQDTLFGATYVVLAPEHDLVEKITPAAWPEGTHQVWTGGHATPGEAVAAYRKQAAAKSDVERQAEAKDKTGVFTGAYAINPVSGEQVPVFIADYVLMGYGTGAIMAVPAHDTRDFAFARAFELPMRCVVQPSDDRGTDPSTWDDAFSSYEAKLVNSAGADIDLNGLGVADAKARMTEWLERKGIGRGTVNFRLRDWLFSRQRYWGEPFPIVYDEDGIAHALPESMLPLELPEVEDYSPRTFDPDDADTQPETPLSRNEDWVDVTLDLGDGRGPRRFRRETNTMPNWAGSCWYELRYLDPHNSDKLVDPAVEQYWMGPREGMPTGGVDLYVGGAEHAVLHLLYARFWSKVLFDLGHISSAEPFHKLFNQGMIQAYVYRDARGIAVPAAEVEEQDGAYYYQGEKVTRLLGKMGKSLKNAVTPDEIFAEYGADTLRLYEMAMGPLDVSRPWDTRAVVGQFRLLQRLWRNIVDETTGEPTVADVADADIDVATLRALHKAIDGVRGDLEGMRFNTAIAKVTELNNHLVKTYAGGGVPRSVAERLVLMVAPLAPHVAEELWRKLGHTDSVVHQDFPVADPEYVVDEAVTCVVQIKGKVKARLEVSPSISQEELEKVALADEKVVAALDGAGIRKVIVRAPKLVNIVPA</sequence>
<dbReference type="Pfam" id="PF09334">
    <property type="entry name" value="tRNA-synt_1g"/>
    <property type="match status" value="1"/>
</dbReference>
<evidence type="ECO:0000256" key="5">
    <source>
        <dbReference type="ARBA" id="ARBA00022917"/>
    </source>
</evidence>
<feature type="domain" description="Methionyl/Valyl/Leucyl/Isoleucyl-tRNA synthetase anticodon-binding" evidence="11">
    <location>
        <begin position="813"/>
        <end position="927"/>
    </location>
</feature>
<dbReference type="Gene3D" id="1.10.730.10">
    <property type="entry name" value="Isoleucyl-tRNA Synthetase, Domain 1"/>
    <property type="match status" value="2"/>
</dbReference>
<dbReference type="EC" id="6.1.1.4" evidence="8"/>
<evidence type="ECO:0000256" key="4">
    <source>
        <dbReference type="ARBA" id="ARBA00022840"/>
    </source>
</evidence>
<comment type="caution">
    <text evidence="8">Lacks conserved residue(s) required for the propagation of feature annotation.</text>
</comment>
<comment type="similarity">
    <text evidence="1 8 9">Belongs to the class-I aminoacyl-tRNA synthetase family.</text>
</comment>
<dbReference type="SUPFAM" id="SSF47323">
    <property type="entry name" value="Anticodon-binding domain of a subclass of class I aminoacyl-tRNA synthetases"/>
    <property type="match status" value="1"/>
</dbReference>
<dbReference type="PANTHER" id="PTHR43740">
    <property type="entry name" value="LEUCYL-TRNA SYNTHETASE"/>
    <property type="match status" value="1"/>
</dbReference>
<evidence type="ECO:0000256" key="3">
    <source>
        <dbReference type="ARBA" id="ARBA00022741"/>
    </source>
</evidence>
<dbReference type="InterPro" id="IPR009008">
    <property type="entry name" value="Val/Leu/Ile-tRNA-synth_edit"/>
</dbReference>
<dbReference type="PANTHER" id="PTHR43740:SF2">
    <property type="entry name" value="LEUCINE--TRNA LIGASE, MITOCHONDRIAL"/>
    <property type="match status" value="1"/>
</dbReference>
<feature type="domain" description="Leucyl-tRNA synthetase editing" evidence="13">
    <location>
        <begin position="296"/>
        <end position="503"/>
    </location>
</feature>
<evidence type="ECO:0000259" key="12">
    <source>
        <dbReference type="Pfam" id="PF09334"/>
    </source>
</evidence>
<dbReference type="RefSeq" id="WP_266606041.1">
    <property type="nucleotide sequence ID" value="NZ_JAPHNL010000342.1"/>
</dbReference>
<gene>
    <name evidence="8 14" type="primary">leuS</name>
    <name evidence="14" type="ORF">OFY01_32315</name>
</gene>
<evidence type="ECO:0000259" key="13">
    <source>
        <dbReference type="Pfam" id="PF13603"/>
    </source>
</evidence>
<dbReference type="InterPro" id="IPR015413">
    <property type="entry name" value="Methionyl/Leucyl_tRNA_Synth"/>
</dbReference>
<proteinExistence type="inferred from homology"/>
<dbReference type="InterPro" id="IPR002302">
    <property type="entry name" value="Leu-tRNA-ligase"/>
</dbReference>
<keyword evidence="4 8" id="KW-0067">ATP-binding</keyword>
<evidence type="ECO:0000256" key="6">
    <source>
        <dbReference type="ARBA" id="ARBA00023146"/>
    </source>
</evidence>
<feature type="domain" description="Methionyl/Leucyl tRNA synthetase" evidence="12">
    <location>
        <begin position="67"/>
        <end position="171"/>
    </location>
</feature>
<accession>A0ABT3U4U6</accession>
<keyword evidence="8" id="KW-0963">Cytoplasm</keyword>
<protein>
    <recommendedName>
        <fullName evidence="8">Leucine--tRNA ligase</fullName>
        <ecNumber evidence="8">6.1.1.4</ecNumber>
    </recommendedName>
    <alternativeName>
        <fullName evidence="8">Leucyl-tRNA synthetase</fullName>
        <shortName evidence="8">LeuRS</shortName>
    </alternativeName>
</protein>
<dbReference type="GO" id="GO:0004823">
    <property type="term" value="F:leucine-tRNA ligase activity"/>
    <property type="evidence" value="ECO:0007669"/>
    <property type="project" value="UniProtKB-EC"/>
</dbReference>
<keyword evidence="15" id="KW-1185">Reference proteome</keyword>
<evidence type="ECO:0000256" key="9">
    <source>
        <dbReference type="RuleBase" id="RU363039"/>
    </source>
</evidence>
<comment type="catalytic activity">
    <reaction evidence="7 8">
        <text>tRNA(Leu) + L-leucine + ATP = L-leucyl-tRNA(Leu) + AMP + diphosphate</text>
        <dbReference type="Rhea" id="RHEA:11688"/>
        <dbReference type="Rhea" id="RHEA-COMP:9613"/>
        <dbReference type="Rhea" id="RHEA-COMP:9622"/>
        <dbReference type="ChEBI" id="CHEBI:30616"/>
        <dbReference type="ChEBI" id="CHEBI:33019"/>
        <dbReference type="ChEBI" id="CHEBI:57427"/>
        <dbReference type="ChEBI" id="CHEBI:78442"/>
        <dbReference type="ChEBI" id="CHEBI:78494"/>
        <dbReference type="ChEBI" id="CHEBI:456215"/>
        <dbReference type="EC" id="6.1.1.4"/>
    </reaction>
</comment>
<comment type="subcellular location">
    <subcellularLocation>
        <location evidence="8">Cytoplasm</location>
    </subcellularLocation>
</comment>
<dbReference type="SUPFAM" id="SSF52374">
    <property type="entry name" value="Nucleotidylyl transferase"/>
    <property type="match status" value="1"/>
</dbReference>
<organism evidence="14 15">
    <name type="scientific">Streptomyces beihaiensis</name>
    <dbReference type="NCBI Taxonomy" id="2984495"/>
    <lineage>
        <taxon>Bacteria</taxon>
        <taxon>Bacillati</taxon>
        <taxon>Actinomycetota</taxon>
        <taxon>Actinomycetes</taxon>
        <taxon>Kitasatosporales</taxon>
        <taxon>Streptomycetaceae</taxon>
        <taxon>Streptomyces</taxon>
    </lineage>
</organism>
<dbReference type="CDD" id="cd07958">
    <property type="entry name" value="Anticodon_Ia_Leu_BEm"/>
    <property type="match status" value="1"/>
</dbReference>
<keyword evidence="6 8" id="KW-0030">Aminoacyl-tRNA synthetase</keyword>
<evidence type="ECO:0000313" key="14">
    <source>
        <dbReference type="EMBL" id="MCX3064352.1"/>
    </source>
</evidence>
<dbReference type="Pfam" id="PF08264">
    <property type="entry name" value="Anticodon_1"/>
    <property type="match status" value="1"/>
</dbReference>
<dbReference type="InterPro" id="IPR025709">
    <property type="entry name" value="Leu_tRNA-synth_edit"/>
</dbReference>
<dbReference type="InterPro" id="IPR013155">
    <property type="entry name" value="M/V/L/I-tRNA-synth_anticd-bd"/>
</dbReference>
<keyword evidence="2 8" id="KW-0436">Ligase</keyword>
<dbReference type="SUPFAM" id="SSF50677">
    <property type="entry name" value="ValRS/IleRS/LeuRS editing domain"/>
    <property type="match status" value="1"/>
</dbReference>
<feature type="binding site" evidence="8">
    <location>
        <position position="735"/>
    </location>
    <ligand>
        <name>ATP</name>
        <dbReference type="ChEBI" id="CHEBI:30616"/>
    </ligand>
</feature>
<evidence type="ECO:0000256" key="1">
    <source>
        <dbReference type="ARBA" id="ARBA00005594"/>
    </source>
</evidence>
<evidence type="ECO:0000256" key="7">
    <source>
        <dbReference type="ARBA" id="ARBA00047469"/>
    </source>
</evidence>
<evidence type="ECO:0000256" key="8">
    <source>
        <dbReference type="HAMAP-Rule" id="MF_00049"/>
    </source>
</evidence>
<keyword evidence="5 8" id="KW-0648">Protein biosynthesis</keyword>
<feature type="region of interest" description="Disordered" evidence="10">
    <location>
        <begin position="558"/>
        <end position="582"/>
    </location>
</feature>
<evidence type="ECO:0000256" key="2">
    <source>
        <dbReference type="ARBA" id="ARBA00022598"/>
    </source>
</evidence>
<feature type="short sequence motif" description="'KMSKS' region" evidence="8">
    <location>
        <begin position="732"/>
        <end position="736"/>
    </location>
</feature>
<name>A0ABT3U4U6_9ACTN</name>
<evidence type="ECO:0000313" key="15">
    <source>
        <dbReference type="Proteomes" id="UP001163064"/>
    </source>
</evidence>
<dbReference type="Proteomes" id="UP001163064">
    <property type="component" value="Unassembled WGS sequence"/>
</dbReference>
<dbReference type="InterPro" id="IPR014729">
    <property type="entry name" value="Rossmann-like_a/b/a_fold"/>
</dbReference>
<evidence type="ECO:0000256" key="10">
    <source>
        <dbReference type="SAM" id="MobiDB-lite"/>
    </source>
</evidence>
<dbReference type="InterPro" id="IPR009080">
    <property type="entry name" value="tRNAsynth_Ia_anticodon-bd"/>
</dbReference>
<comment type="caution">
    <text evidence="14">The sequence shown here is derived from an EMBL/GenBank/DDBJ whole genome shotgun (WGS) entry which is preliminary data.</text>
</comment>
<dbReference type="PRINTS" id="PR00985">
    <property type="entry name" value="TRNASYNTHLEU"/>
</dbReference>
<evidence type="ECO:0000259" key="11">
    <source>
        <dbReference type="Pfam" id="PF08264"/>
    </source>
</evidence>
<reference evidence="14" key="1">
    <citation type="submission" date="2022-10" db="EMBL/GenBank/DDBJ databases">
        <title>Streptomyces beihaiensis sp. nov., a chitin degrading actinobacterium, isolated from shrimp pond soil.</title>
        <authorList>
            <person name="Xie J."/>
            <person name="Shen N."/>
        </authorList>
    </citation>
    <scope>NUCLEOTIDE SEQUENCE</scope>
    <source>
        <strain evidence="14">GXMU-J5</strain>
    </source>
</reference>